<keyword evidence="1" id="KW-0472">Membrane</keyword>
<name>A0A4T1ZX92_9PSED</name>
<evidence type="ECO:0000256" key="1">
    <source>
        <dbReference type="SAM" id="Phobius"/>
    </source>
</evidence>
<keyword evidence="1" id="KW-1133">Transmembrane helix</keyword>
<keyword evidence="1" id="KW-0812">Transmembrane</keyword>
<evidence type="ECO:0000313" key="2">
    <source>
        <dbReference type="EMBL" id="TIH09153.1"/>
    </source>
</evidence>
<accession>A0A4T1ZX92</accession>
<protein>
    <submittedName>
        <fullName evidence="2">Uncharacterized protein</fullName>
    </submittedName>
</protein>
<feature type="transmembrane region" description="Helical" evidence="1">
    <location>
        <begin position="6"/>
        <end position="22"/>
    </location>
</feature>
<evidence type="ECO:0000313" key="3">
    <source>
        <dbReference type="Proteomes" id="UP000307541"/>
    </source>
</evidence>
<comment type="caution">
    <text evidence="2">The sequence shown here is derived from an EMBL/GenBank/DDBJ whole genome shotgun (WGS) entry which is preliminary data.</text>
</comment>
<proteinExistence type="predicted"/>
<gene>
    <name evidence="2" type="ORF">D8779_00055</name>
</gene>
<organism evidence="2 3">
    <name type="scientific">Pseudomonas leptonychotis</name>
    <dbReference type="NCBI Taxonomy" id="2448482"/>
    <lineage>
        <taxon>Bacteria</taxon>
        <taxon>Pseudomonadati</taxon>
        <taxon>Pseudomonadota</taxon>
        <taxon>Gammaproteobacteria</taxon>
        <taxon>Pseudomonadales</taxon>
        <taxon>Pseudomonadaceae</taxon>
        <taxon>Pseudomonas</taxon>
    </lineage>
</organism>
<reference evidence="2 3" key="1">
    <citation type="submission" date="2018-10" db="EMBL/GenBank/DDBJ databases">
        <title>Pseudomonas leptonychotis sp. nov., isolated from Weddell seals in Antarctica.</title>
        <authorList>
            <person name="Novakova D."/>
            <person name="Svec P."/>
            <person name="Kralova S."/>
            <person name="Kristofova L."/>
            <person name="Zeman M."/>
            <person name="Pantucek R."/>
            <person name="Maslanova I."/>
            <person name="Sedlacek I."/>
        </authorList>
    </citation>
    <scope>NUCLEOTIDE SEQUENCE [LARGE SCALE GENOMIC DNA]</scope>
    <source>
        <strain evidence="2 3">CCM 8849</strain>
    </source>
</reference>
<keyword evidence="3" id="KW-1185">Reference proteome</keyword>
<sequence length="74" mass="8387">MAIADGIELIGYIFGFWLFIFSKKYRENWEYEFSSGNKTAKYFSILEGICATLCGLIGPIWLLAYFLLSRGAAS</sequence>
<feature type="transmembrane region" description="Helical" evidence="1">
    <location>
        <begin position="43"/>
        <end position="68"/>
    </location>
</feature>
<dbReference type="EMBL" id="RFLV01000001">
    <property type="protein sequence ID" value="TIH09153.1"/>
    <property type="molecule type" value="Genomic_DNA"/>
</dbReference>
<dbReference type="AlphaFoldDB" id="A0A4T1ZX92"/>
<dbReference type="Proteomes" id="UP000307541">
    <property type="component" value="Unassembled WGS sequence"/>
</dbReference>